<accession>A0A3S5CIT6</accession>
<reference evidence="1" key="1">
    <citation type="submission" date="2018-11" db="EMBL/GenBank/DDBJ databases">
        <authorList>
            <consortium name="Pathogen Informatics"/>
        </authorList>
    </citation>
    <scope>NUCLEOTIDE SEQUENCE</scope>
</reference>
<organism evidence="1 2">
    <name type="scientific">Protopolystoma xenopodis</name>
    <dbReference type="NCBI Taxonomy" id="117903"/>
    <lineage>
        <taxon>Eukaryota</taxon>
        <taxon>Metazoa</taxon>
        <taxon>Spiralia</taxon>
        <taxon>Lophotrochozoa</taxon>
        <taxon>Platyhelminthes</taxon>
        <taxon>Monogenea</taxon>
        <taxon>Polyopisthocotylea</taxon>
        <taxon>Polystomatidea</taxon>
        <taxon>Polystomatidae</taxon>
        <taxon>Protopolystoma</taxon>
    </lineage>
</organism>
<evidence type="ECO:0000313" key="1">
    <source>
        <dbReference type="EMBL" id="VEL11731.1"/>
    </source>
</evidence>
<sequence length="195" mass="21149">MYFLCFFYNILAGFRLQEVSDFLDQYSSDKSVLAASSANTLHTDPRSLGSLVRTSCSGQGISLNVSASIHKSSSDTVSDHCESGALPISIKTNSPTPTLACHDSIIGNTNLDEGISQAQLLNQPTLNSSSIEDSSEVISVPMCPAEELTKRCRAMLGELELFSNCVFSGHWFSRLEPQIVRDLVKTRGYTSNSAN</sequence>
<evidence type="ECO:0000313" key="2">
    <source>
        <dbReference type="Proteomes" id="UP000784294"/>
    </source>
</evidence>
<gene>
    <name evidence="1" type="ORF">PXEA_LOCUS5171</name>
</gene>
<proteinExistence type="predicted"/>
<protein>
    <submittedName>
        <fullName evidence="1">Uncharacterized protein</fullName>
    </submittedName>
</protein>
<dbReference type="EMBL" id="CAAALY010012657">
    <property type="protein sequence ID" value="VEL11731.1"/>
    <property type="molecule type" value="Genomic_DNA"/>
</dbReference>
<dbReference type="Proteomes" id="UP000784294">
    <property type="component" value="Unassembled WGS sequence"/>
</dbReference>
<dbReference type="AlphaFoldDB" id="A0A3S5CIT6"/>
<keyword evidence="2" id="KW-1185">Reference proteome</keyword>
<comment type="caution">
    <text evidence="1">The sequence shown here is derived from an EMBL/GenBank/DDBJ whole genome shotgun (WGS) entry which is preliminary data.</text>
</comment>
<name>A0A3S5CIT6_9PLAT</name>